<accession>S8A2Q6</accession>
<reference evidence="2 3" key="1">
    <citation type="journal article" date="2013" name="PLoS Genet.">
        <title>Genomic mechanisms accounting for the adaptation to parasitism in nematode-trapping fungi.</title>
        <authorList>
            <person name="Meerupati T."/>
            <person name="Andersson K.M."/>
            <person name="Friman E."/>
            <person name="Kumar D."/>
            <person name="Tunlid A."/>
            <person name="Ahren D."/>
        </authorList>
    </citation>
    <scope>NUCLEOTIDE SEQUENCE [LARGE SCALE GENOMIC DNA]</scope>
    <source>
        <strain evidence="2 3">CBS 200.50</strain>
    </source>
</reference>
<dbReference type="EMBL" id="AQGS01000803">
    <property type="protein sequence ID" value="EPS37014.1"/>
    <property type="molecule type" value="Genomic_DNA"/>
</dbReference>
<dbReference type="HOGENOM" id="CLU_2775878_0_0_1"/>
<organism evidence="2 3">
    <name type="scientific">Dactylellina haptotyla (strain CBS 200.50)</name>
    <name type="common">Nematode-trapping fungus</name>
    <name type="synonym">Monacrosporium haptotylum</name>
    <dbReference type="NCBI Taxonomy" id="1284197"/>
    <lineage>
        <taxon>Eukaryota</taxon>
        <taxon>Fungi</taxon>
        <taxon>Dikarya</taxon>
        <taxon>Ascomycota</taxon>
        <taxon>Pezizomycotina</taxon>
        <taxon>Orbiliomycetes</taxon>
        <taxon>Orbiliales</taxon>
        <taxon>Orbiliaceae</taxon>
        <taxon>Dactylellina</taxon>
    </lineage>
</organism>
<sequence length="69" mass="7199">MKSISIILVAFAALAQCLPPDEAQGAPLKERALLGLGQPCESSDVCSEGLSCVEYLMGTITVKQCLISS</sequence>
<dbReference type="AlphaFoldDB" id="S8A2Q6"/>
<dbReference type="Proteomes" id="UP000015100">
    <property type="component" value="Unassembled WGS sequence"/>
</dbReference>
<reference evidence="3" key="2">
    <citation type="submission" date="2013-04" db="EMBL/GenBank/DDBJ databases">
        <title>Genomic mechanisms accounting for the adaptation to parasitism in nematode-trapping fungi.</title>
        <authorList>
            <person name="Ahren D.G."/>
        </authorList>
    </citation>
    <scope>NUCLEOTIDE SEQUENCE [LARGE SCALE GENOMIC DNA]</scope>
    <source>
        <strain evidence="3">CBS 200.50</strain>
    </source>
</reference>
<keyword evidence="3" id="KW-1185">Reference proteome</keyword>
<evidence type="ECO:0000256" key="1">
    <source>
        <dbReference type="SAM" id="SignalP"/>
    </source>
</evidence>
<feature type="chain" id="PRO_5004547466" description="Dickkopf N-terminal cysteine-rich domain-containing protein" evidence="1">
    <location>
        <begin position="18"/>
        <end position="69"/>
    </location>
</feature>
<keyword evidence="1" id="KW-0732">Signal</keyword>
<feature type="signal peptide" evidence="1">
    <location>
        <begin position="1"/>
        <end position="17"/>
    </location>
</feature>
<comment type="caution">
    <text evidence="2">The sequence shown here is derived from an EMBL/GenBank/DDBJ whole genome shotgun (WGS) entry which is preliminary data.</text>
</comment>
<name>S8A2Q6_DACHA</name>
<evidence type="ECO:0008006" key="4">
    <source>
        <dbReference type="Google" id="ProtNLM"/>
    </source>
</evidence>
<gene>
    <name evidence="2" type="ORF">H072_9417</name>
</gene>
<evidence type="ECO:0000313" key="2">
    <source>
        <dbReference type="EMBL" id="EPS37014.1"/>
    </source>
</evidence>
<proteinExistence type="predicted"/>
<protein>
    <recommendedName>
        <fullName evidence="4">Dickkopf N-terminal cysteine-rich domain-containing protein</fullName>
    </recommendedName>
</protein>
<evidence type="ECO:0000313" key="3">
    <source>
        <dbReference type="Proteomes" id="UP000015100"/>
    </source>
</evidence>